<dbReference type="GO" id="GO:0008168">
    <property type="term" value="F:methyltransferase activity"/>
    <property type="evidence" value="ECO:0007669"/>
    <property type="project" value="UniProtKB-KW"/>
</dbReference>
<dbReference type="ExpressionAtlas" id="A0A2K3LUD1">
    <property type="expression patterns" value="baseline"/>
</dbReference>
<evidence type="ECO:0000313" key="1">
    <source>
        <dbReference type="EMBL" id="PNX82119.1"/>
    </source>
</evidence>
<sequence>GPYASPDDLVDFIGVAQLVKVEDVLLPPEDKPQTNGHSKLKKLSLYEYEVLENKRPNVIEKRALCEKDYEARALNLPNPMMGFGIPTDPSSIVTHRRLPKNIVGPPYFYYENVELAPKGV</sequence>
<feature type="non-terminal residue" evidence="1">
    <location>
        <position position="1"/>
    </location>
</feature>
<name>A0A2K3LUD1_TRIPR</name>
<keyword evidence="1" id="KW-0489">Methyltransferase</keyword>
<dbReference type="AlphaFoldDB" id="A0A2K3LUD1"/>
<organism evidence="1 2">
    <name type="scientific">Trifolium pratense</name>
    <name type="common">Red clover</name>
    <dbReference type="NCBI Taxonomy" id="57577"/>
    <lineage>
        <taxon>Eukaryota</taxon>
        <taxon>Viridiplantae</taxon>
        <taxon>Streptophyta</taxon>
        <taxon>Embryophyta</taxon>
        <taxon>Tracheophyta</taxon>
        <taxon>Spermatophyta</taxon>
        <taxon>Magnoliopsida</taxon>
        <taxon>eudicotyledons</taxon>
        <taxon>Gunneridae</taxon>
        <taxon>Pentapetalae</taxon>
        <taxon>rosids</taxon>
        <taxon>fabids</taxon>
        <taxon>Fabales</taxon>
        <taxon>Fabaceae</taxon>
        <taxon>Papilionoideae</taxon>
        <taxon>50 kb inversion clade</taxon>
        <taxon>NPAAA clade</taxon>
        <taxon>Hologalegina</taxon>
        <taxon>IRL clade</taxon>
        <taxon>Trifolieae</taxon>
        <taxon>Trifolium</taxon>
    </lineage>
</organism>
<comment type="caution">
    <text evidence="1">The sequence shown here is derived from an EMBL/GenBank/DDBJ whole genome shotgun (WGS) entry which is preliminary data.</text>
</comment>
<accession>A0A2K3LUD1</accession>
<proteinExistence type="predicted"/>
<dbReference type="GO" id="GO:0032259">
    <property type="term" value="P:methylation"/>
    <property type="evidence" value="ECO:0007669"/>
    <property type="project" value="UniProtKB-KW"/>
</dbReference>
<reference evidence="1 2" key="2">
    <citation type="journal article" date="2017" name="Front. Plant Sci.">
        <title>Gene Classification and Mining of Molecular Markers Useful in Red Clover (Trifolium pratense) Breeding.</title>
        <authorList>
            <person name="Istvanek J."/>
            <person name="Dluhosova J."/>
            <person name="Dluhos P."/>
            <person name="Patkova L."/>
            <person name="Nedelnik J."/>
            <person name="Repkova J."/>
        </authorList>
    </citation>
    <scope>NUCLEOTIDE SEQUENCE [LARGE SCALE GENOMIC DNA]</scope>
    <source>
        <strain evidence="2">cv. Tatra</strain>
        <tissue evidence="1">Young leaves</tissue>
    </source>
</reference>
<evidence type="ECO:0000313" key="2">
    <source>
        <dbReference type="Proteomes" id="UP000236291"/>
    </source>
</evidence>
<protein>
    <submittedName>
        <fullName evidence="1">DNA (Cytosine-5)-methyltransferase drm2-like protein</fullName>
    </submittedName>
</protein>
<dbReference type="Proteomes" id="UP000236291">
    <property type="component" value="Unassembled WGS sequence"/>
</dbReference>
<dbReference type="EMBL" id="ASHM01041312">
    <property type="protein sequence ID" value="PNX82119.1"/>
    <property type="molecule type" value="Genomic_DNA"/>
</dbReference>
<keyword evidence="1" id="KW-0808">Transferase</keyword>
<reference evidence="1 2" key="1">
    <citation type="journal article" date="2014" name="Am. J. Bot.">
        <title>Genome assembly and annotation for red clover (Trifolium pratense; Fabaceae).</title>
        <authorList>
            <person name="Istvanek J."/>
            <person name="Jaros M."/>
            <person name="Krenek A."/>
            <person name="Repkova J."/>
        </authorList>
    </citation>
    <scope>NUCLEOTIDE SEQUENCE [LARGE SCALE GENOMIC DNA]</scope>
    <source>
        <strain evidence="2">cv. Tatra</strain>
        <tissue evidence="1">Young leaves</tissue>
    </source>
</reference>
<dbReference type="STRING" id="57577.A0A2K3LUD1"/>
<gene>
    <name evidence="1" type="ORF">L195_g038147</name>
</gene>